<dbReference type="EMBL" id="KI980661">
    <property type="protein sequence ID" value="EXK23653.1"/>
    <property type="molecule type" value="Genomic_DNA"/>
</dbReference>
<reference evidence="2" key="2">
    <citation type="submission" date="2014-02" db="EMBL/GenBank/DDBJ databases">
        <title>Annotation of the Genome Sequence of Fusarium oxysporum f. sp. melonis 26406.</title>
        <authorList>
            <consortium name="The Broad Institute Genomics Platform"/>
            <person name="Ma L.-J."/>
            <person name="Corby-Kistler H."/>
            <person name="Broz K."/>
            <person name="Gale L.R."/>
            <person name="Jonkers W."/>
            <person name="O'Donnell K."/>
            <person name="Ploetz R."/>
            <person name="Steinberg C."/>
            <person name="Schwartz D.C."/>
            <person name="VanEtten H."/>
            <person name="Zhou S."/>
            <person name="Young S.K."/>
            <person name="Zeng Q."/>
            <person name="Gargeya S."/>
            <person name="Fitzgerald M."/>
            <person name="Abouelleil A."/>
            <person name="Alvarado L."/>
            <person name="Chapman S.B."/>
            <person name="Gainer-Dewar J."/>
            <person name="Goldberg J."/>
            <person name="Griggs A."/>
            <person name="Gujja S."/>
            <person name="Hansen M."/>
            <person name="Howarth C."/>
            <person name="Imamovic A."/>
            <person name="Ireland A."/>
            <person name="Larimer J."/>
            <person name="McCowan C."/>
            <person name="Murphy C."/>
            <person name="Pearson M."/>
            <person name="Poon T.W."/>
            <person name="Priest M."/>
            <person name="Roberts A."/>
            <person name="Saif S."/>
            <person name="Shea T."/>
            <person name="Sykes S."/>
            <person name="Wortman J."/>
            <person name="Nusbaum C."/>
            <person name="Birren B."/>
        </authorList>
    </citation>
    <scope>NUCLEOTIDE SEQUENCE</scope>
    <source>
        <strain evidence="2">26406</strain>
    </source>
</reference>
<dbReference type="HOGENOM" id="CLU_3125125_0_0_1"/>
<dbReference type="Proteomes" id="UP000030703">
    <property type="component" value="Unassembled WGS sequence"/>
</dbReference>
<reference evidence="2" key="1">
    <citation type="submission" date="2012-04" db="EMBL/GenBank/DDBJ databases">
        <title>The Genome Sequence of Fusarium oxysporum melonis.</title>
        <authorList>
            <consortium name="The Broad Institute Genome Sequencing Platform"/>
            <person name="Ma L.-J."/>
            <person name="Gale L.R."/>
            <person name="Schwartz D.C."/>
            <person name="Zhou S."/>
            <person name="Corby-Kistler H."/>
            <person name="Young S.K."/>
            <person name="Zeng Q."/>
            <person name="Gargeya S."/>
            <person name="Fitzgerald M."/>
            <person name="Haas B."/>
            <person name="Abouelleil A."/>
            <person name="Alvarado L."/>
            <person name="Arachchi H.M."/>
            <person name="Berlin A."/>
            <person name="Brown A."/>
            <person name="Chapman S.B."/>
            <person name="Chen Z."/>
            <person name="Dunbar C."/>
            <person name="Freedman E."/>
            <person name="Gearin G."/>
            <person name="Goldberg J."/>
            <person name="Griggs A."/>
            <person name="Gujja S."/>
            <person name="Heiman D."/>
            <person name="Howarth C."/>
            <person name="Larson L."/>
            <person name="Lui A."/>
            <person name="MacDonald P.J.P."/>
            <person name="Montmayeur A."/>
            <person name="Murphy C."/>
            <person name="Neiman D."/>
            <person name="Pearson M."/>
            <person name="Priest M."/>
            <person name="Roberts A."/>
            <person name="Saif S."/>
            <person name="Shea T."/>
            <person name="Shenoy N."/>
            <person name="Sisk P."/>
            <person name="Stolte C."/>
            <person name="Sykes S."/>
            <person name="Wortman J."/>
            <person name="Nusbaum C."/>
            <person name="Birren B."/>
        </authorList>
    </citation>
    <scope>NUCLEOTIDE SEQUENCE</scope>
    <source>
        <strain evidence="2">26406</strain>
    </source>
</reference>
<sequence length="50" mass="5584">MIHQGPKHQSTKSPTTQRMTLQSQVGRRAKSIICPMNGERRISGPHGDML</sequence>
<organism evidence="2">
    <name type="scientific">Fusarium oxysporum f. sp. melonis 26406</name>
    <dbReference type="NCBI Taxonomy" id="1089452"/>
    <lineage>
        <taxon>Eukaryota</taxon>
        <taxon>Fungi</taxon>
        <taxon>Dikarya</taxon>
        <taxon>Ascomycota</taxon>
        <taxon>Pezizomycotina</taxon>
        <taxon>Sordariomycetes</taxon>
        <taxon>Hypocreomycetidae</taxon>
        <taxon>Hypocreales</taxon>
        <taxon>Nectriaceae</taxon>
        <taxon>Fusarium</taxon>
        <taxon>Fusarium oxysporum species complex</taxon>
    </lineage>
</organism>
<proteinExistence type="predicted"/>
<evidence type="ECO:0000256" key="1">
    <source>
        <dbReference type="SAM" id="MobiDB-lite"/>
    </source>
</evidence>
<protein>
    <submittedName>
        <fullName evidence="2">Uncharacterized protein</fullName>
    </submittedName>
</protein>
<feature type="compositionally biased region" description="Basic residues" evidence="1">
    <location>
        <begin position="1"/>
        <end position="10"/>
    </location>
</feature>
<gene>
    <name evidence="2" type="ORF">FOMG_19585</name>
</gene>
<dbReference type="VEuPathDB" id="FungiDB:FOMG_19585"/>
<accession>W9Z5W3</accession>
<dbReference type="AlphaFoldDB" id="W9Z5W3"/>
<feature type="compositionally biased region" description="Polar residues" evidence="1">
    <location>
        <begin position="11"/>
        <end position="25"/>
    </location>
</feature>
<name>W9Z5W3_FUSOX</name>
<evidence type="ECO:0000313" key="2">
    <source>
        <dbReference type="EMBL" id="EXK23653.1"/>
    </source>
</evidence>
<feature type="region of interest" description="Disordered" evidence="1">
    <location>
        <begin position="1"/>
        <end position="50"/>
    </location>
</feature>